<reference evidence="2" key="2">
    <citation type="submission" date="2015-01" db="EMBL/GenBank/DDBJ databases">
        <title>Evolutionary Origins and Diversification of the Mycorrhizal Mutualists.</title>
        <authorList>
            <consortium name="DOE Joint Genome Institute"/>
            <consortium name="Mycorrhizal Genomics Consortium"/>
            <person name="Kohler A."/>
            <person name="Kuo A."/>
            <person name="Nagy L.G."/>
            <person name="Floudas D."/>
            <person name="Copeland A."/>
            <person name="Barry K.W."/>
            <person name="Cichocki N."/>
            <person name="Veneault-Fourrey C."/>
            <person name="LaButti K."/>
            <person name="Lindquist E.A."/>
            <person name="Lipzen A."/>
            <person name="Lundell T."/>
            <person name="Morin E."/>
            <person name="Murat C."/>
            <person name="Riley R."/>
            <person name="Ohm R."/>
            <person name="Sun H."/>
            <person name="Tunlid A."/>
            <person name="Henrissat B."/>
            <person name="Grigoriev I.V."/>
            <person name="Hibbett D.S."/>
            <person name="Martin F."/>
        </authorList>
    </citation>
    <scope>NUCLEOTIDE SEQUENCE [LARGE SCALE GENOMIC DNA]</scope>
    <source>
        <strain evidence="2">h7</strain>
    </source>
</reference>
<dbReference type="AlphaFoldDB" id="A0A0C3BYH6"/>
<gene>
    <name evidence="1" type="ORF">M413DRAFT_152264</name>
</gene>
<dbReference type="EMBL" id="KN831780">
    <property type="protein sequence ID" value="KIM41620.1"/>
    <property type="molecule type" value="Genomic_DNA"/>
</dbReference>
<dbReference type="HOGENOM" id="CLU_2158726_0_0_1"/>
<protein>
    <submittedName>
        <fullName evidence="1">Uncharacterized protein</fullName>
    </submittedName>
</protein>
<organism evidence="1 2">
    <name type="scientific">Hebeloma cylindrosporum</name>
    <dbReference type="NCBI Taxonomy" id="76867"/>
    <lineage>
        <taxon>Eukaryota</taxon>
        <taxon>Fungi</taxon>
        <taxon>Dikarya</taxon>
        <taxon>Basidiomycota</taxon>
        <taxon>Agaricomycotina</taxon>
        <taxon>Agaricomycetes</taxon>
        <taxon>Agaricomycetidae</taxon>
        <taxon>Agaricales</taxon>
        <taxon>Agaricineae</taxon>
        <taxon>Hymenogastraceae</taxon>
        <taxon>Hebeloma</taxon>
    </lineage>
</organism>
<accession>A0A0C3BYH6</accession>
<reference evidence="1 2" key="1">
    <citation type="submission" date="2014-04" db="EMBL/GenBank/DDBJ databases">
        <authorList>
            <consortium name="DOE Joint Genome Institute"/>
            <person name="Kuo A."/>
            <person name="Gay G."/>
            <person name="Dore J."/>
            <person name="Kohler A."/>
            <person name="Nagy L.G."/>
            <person name="Floudas D."/>
            <person name="Copeland A."/>
            <person name="Barry K.W."/>
            <person name="Cichocki N."/>
            <person name="Veneault-Fourrey C."/>
            <person name="LaButti K."/>
            <person name="Lindquist E.A."/>
            <person name="Lipzen A."/>
            <person name="Lundell T."/>
            <person name="Morin E."/>
            <person name="Murat C."/>
            <person name="Sun H."/>
            <person name="Tunlid A."/>
            <person name="Henrissat B."/>
            <person name="Grigoriev I.V."/>
            <person name="Hibbett D.S."/>
            <person name="Martin F."/>
            <person name="Nordberg H.P."/>
            <person name="Cantor M.N."/>
            <person name="Hua S.X."/>
        </authorList>
    </citation>
    <scope>NUCLEOTIDE SEQUENCE [LARGE SCALE GENOMIC DNA]</scope>
    <source>
        <strain evidence="2">h7</strain>
    </source>
</reference>
<evidence type="ECO:0000313" key="2">
    <source>
        <dbReference type="Proteomes" id="UP000053424"/>
    </source>
</evidence>
<proteinExistence type="predicted"/>
<dbReference type="Proteomes" id="UP000053424">
    <property type="component" value="Unassembled WGS sequence"/>
</dbReference>
<sequence>MTNEVQPYIALAGRGDGVFIVTTRVHERSVQAIPELTHGVQASHSPPIRNTFFFSYLSHSSAGRRTLSFSLNLSDIPPPISSGFFIFKALSCSPPSSPDFGSIQPNKTRTI</sequence>
<evidence type="ECO:0000313" key="1">
    <source>
        <dbReference type="EMBL" id="KIM41620.1"/>
    </source>
</evidence>
<name>A0A0C3BYH6_HEBCY</name>
<keyword evidence="2" id="KW-1185">Reference proteome</keyword>